<dbReference type="InterPro" id="IPR023118">
    <property type="entry name" value="YqaI_dom_sf"/>
</dbReference>
<organism evidence="1 2">
    <name type="scientific">Virgibacillus chiguensis</name>
    <dbReference type="NCBI Taxonomy" id="411959"/>
    <lineage>
        <taxon>Bacteria</taxon>
        <taxon>Bacillati</taxon>
        <taxon>Bacillota</taxon>
        <taxon>Bacilli</taxon>
        <taxon>Bacillales</taxon>
        <taxon>Bacillaceae</taxon>
        <taxon>Virgibacillus</taxon>
    </lineage>
</organism>
<dbReference type="OrthoDB" id="2454838at2"/>
<keyword evidence="2" id="KW-1185">Reference proteome</keyword>
<evidence type="ECO:0000313" key="1">
    <source>
        <dbReference type="EMBL" id="SHH74806.1"/>
    </source>
</evidence>
<dbReference type="EMBL" id="FQXD01000012">
    <property type="protein sequence ID" value="SHH74806.1"/>
    <property type="molecule type" value="Genomic_DNA"/>
</dbReference>
<dbReference type="RefSeq" id="WP_073010648.1">
    <property type="nucleotide sequence ID" value="NZ_FQXD01000012.1"/>
</dbReference>
<evidence type="ECO:0008006" key="3">
    <source>
        <dbReference type="Google" id="ProtNLM"/>
    </source>
</evidence>
<protein>
    <recommendedName>
        <fullName evidence="3">YqaI-like protein</fullName>
    </recommendedName>
</protein>
<dbReference type="Gene3D" id="3.30.40.30">
    <property type="entry name" value="YqaI domain"/>
    <property type="match status" value="1"/>
</dbReference>
<dbReference type="Proteomes" id="UP000184079">
    <property type="component" value="Unassembled WGS sequence"/>
</dbReference>
<evidence type="ECO:0000313" key="2">
    <source>
        <dbReference type="Proteomes" id="UP000184079"/>
    </source>
</evidence>
<name>A0A1M5VHU1_9BACI</name>
<gene>
    <name evidence="1" type="ORF">SAMN05421807_112128</name>
</gene>
<reference evidence="2" key="1">
    <citation type="submission" date="2016-11" db="EMBL/GenBank/DDBJ databases">
        <authorList>
            <person name="Varghese N."/>
            <person name="Submissions S."/>
        </authorList>
    </citation>
    <scope>NUCLEOTIDE SEQUENCE [LARGE SCALE GENOMIC DNA]</scope>
    <source>
        <strain evidence="2">CGMCC 1.6496</strain>
    </source>
</reference>
<dbReference type="AlphaFoldDB" id="A0A1M5VHU1"/>
<proteinExistence type="predicted"/>
<accession>A0A1M5VHU1</accession>
<sequence length="71" mass="8178">MEHPEITQIRQMGYPKMNVYTNRYGIDAFGNEVFSGDEILVIEEAFFLVGELEDQTKEALELLGGRYDFAQ</sequence>